<gene>
    <name evidence="3" type="ORF">JQN84_10830</name>
</gene>
<feature type="region of interest" description="Disordered" evidence="1">
    <location>
        <begin position="114"/>
        <end position="136"/>
    </location>
</feature>
<organism evidence="3 4">
    <name type="scientific">Micromonospora humidisoli</name>
    <dbReference type="NCBI Taxonomy" id="2807622"/>
    <lineage>
        <taxon>Bacteria</taxon>
        <taxon>Bacillati</taxon>
        <taxon>Actinomycetota</taxon>
        <taxon>Actinomycetes</taxon>
        <taxon>Micromonosporales</taxon>
        <taxon>Micromonosporaceae</taxon>
        <taxon>Micromonospora</taxon>
    </lineage>
</organism>
<name>A0ABS2J8X1_9ACTN</name>
<dbReference type="EMBL" id="JAFEUO010000003">
    <property type="protein sequence ID" value="MBM7083016.1"/>
    <property type="molecule type" value="Genomic_DNA"/>
</dbReference>
<keyword evidence="4" id="KW-1185">Reference proteome</keyword>
<keyword evidence="2" id="KW-0812">Transmembrane</keyword>
<dbReference type="Proteomes" id="UP000809587">
    <property type="component" value="Unassembled WGS sequence"/>
</dbReference>
<protein>
    <submittedName>
        <fullName evidence="3">Uncharacterized protein</fullName>
    </submittedName>
</protein>
<feature type="region of interest" description="Disordered" evidence="1">
    <location>
        <begin position="162"/>
        <end position="209"/>
    </location>
</feature>
<accession>A0ABS2J8X1</accession>
<keyword evidence="2" id="KW-0472">Membrane</keyword>
<comment type="caution">
    <text evidence="3">The sequence shown here is derived from an EMBL/GenBank/DDBJ whole genome shotgun (WGS) entry which is preliminary data.</text>
</comment>
<feature type="transmembrane region" description="Helical" evidence="2">
    <location>
        <begin position="136"/>
        <end position="156"/>
    </location>
</feature>
<sequence>MTKEQLPGGGTVFGIGRRKTQGQLAKVELHQGIGHLRQAATHAAKGAGATVGPRVQSARSAVAPTAVAVRDRASSGLATTAAALAPVALAVRHAQAEAAGKAVAGKKAAAAKQARVTKKIKAKSPKARKQKRTSRGMMAGLLVAGTVAGVAGAMALRRRREQQEWAEYDPTRSIGTAPVPSATSGSAATGVSTGPAATGVSTAPAAAGVDAPRDDVDILVVETPSAGGSTPTGSATPATGVGSSAVAAGTPAGKPVIHPNDKVPSVAEGATDVSGRPADDLGKALDAARNQAQSGTRR</sequence>
<evidence type="ECO:0000256" key="2">
    <source>
        <dbReference type="SAM" id="Phobius"/>
    </source>
</evidence>
<evidence type="ECO:0000313" key="4">
    <source>
        <dbReference type="Proteomes" id="UP000809587"/>
    </source>
</evidence>
<feature type="compositionally biased region" description="Basic residues" evidence="1">
    <location>
        <begin position="115"/>
        <end position="134"/>
    </location>
</feature>
<feature type="compositionally biased region" description="Polar residues" evidence="1">
    <location>
        <begin position="226"/>
        <end position="236"/>
    </location>
</feature>
<proteinExistence type="predicted"/>
<feature type="compositionally biased region" description="Low complexity" evidence="1">
    <location>
        <begin position="237"/>
        <end position="253"/>
    </location>
</feature>
<dbReference type="RefSeq" id="WP_204958269.1">
    <property type="nucleotide sequence ID" value="NZ_JAFEUO010000003.1"/>
</dbReference>
<reference evidence="3 4" key="1">
    <citation type="submission" date="2021-02" db="EMBL/GenBank/DDBJ databases">
        <authorList>
            <person name="Lee D.-H."/>
        </authorList>
    </citation>
    <scope>NUCLEOTIDE SEQUENCE [LARGE SCALE GENOMIC DNA]</scope>
    <source>
        <strain evidence="3 4">MMS20-R2-29</strain>
    </source>
</reference>
<feature type="compositionally biased region" description="Low complexity" evidence="1">
    <location>
        <begin position="176"/>
        <end position="209"/>
    </location>
</feature>
<feature type="region of interest" description="Disordered" evidence="1">
    <location>
        <begin position="223"/>
        <end position="298"/>
    </location>
</feature>
<evidence type="ECO:0000313" key="3">
    <source>
        <dbReference type="EMBL" id="MBM7083016.1"/>
    </source>
</evidence>
<keyword evidence="2" id="KW-1133">Transmembrane helix</keyword>
<evidence type="ECO:0000256" key="1">
    <source>
        <dbReference type="SAM" id="MobiDB-lite"/>
    </source>
</evidence>